<organism evidence="8 9">
    <name type="scientific">Gordonibacter pamelaeae</name>
    <dbReference type="NCBI Taxonomy" id="471189"/>
    <lineage>
        <taxon>Bacteria</taxon>
        <taxon>Bacillati</taxon>
        <taxon>Actinomycetota</taxon>
        <taxon>Coriobacteriia</taxon>
        <taxon>Eggerthellales</taxon>
        <taxon>Eggerthellaceae</taxon>
        <taxon>Gordonibacter</taxon>
    </lineage>
</organism>
<keyword evidence="5" id="KW-0408">Iron</keyword>
<name>A0A369M2Q5_9ACTN</name>
<keyword evidence="9" id="KW-1185">Reference proteome</keyword>
<dbReference type="Proteomes" id="UP000254000">
    <property type="component" value="Unassembled WGS sequence"/>
</dbReference>
<dbReference type="PANTHER" id="PTHR43545">
    <property type="entry name" value="FORMATE DEHYDROGENASE, NITRATE-INDUCIBLE, IRON-SULFUR SUBUNIT"/>
    <property type="match status" value="1"/>
</dbReference>
<dbReference type="OrthoDB" id="5432641at2"/>
<dbReference type="PANTHER" id="PTHR43545:SF6">
    <property type="entry name" value="FORMATE DEHYDROGENASE, NITRATE-INDUCIBLE, IRON-SULFUR SUBUNIT"/>
    <property type="match status" value="1"/>
</dbReference>
<sequence length="116" mass="12865">MEGILVNYEYCTGCHSCEVACRNARGLAAGEFGIKLAEVGPYRYETPIDADTPYEWVYNPTLTKACDLCAERTAAGKMPACVQACQAWCLYHGEVEELVRKMDGKTRWALYTPAGK</sequence>
<dbReference type="GO" id="GO:0030313">
    <property type="term" value="C:cell envelope"/>
    <property type="evidence" value="ECO:0007669"/>
    <property type="project" value="UniProtKB-SubCell"/>
</dbReference>
<comment type="caution">
    <text evidence="8">The sequence shown here is derived from an EMBL/GenBank/DDBJ whole genome shotgun (WGS) entry which is preliminary data.</text>
</comment>
<accession>A0A369M2Q5</accession>
<evidence type="ECO:0000313" key="8">
    <source>
        <dbReference type="EMBL" id="RDB65169.1"/>
    </source>
</evidence>
<evidence type="ECO:0000256" key="4">
    <source>
        <dbReference type="ARBA" id="ARBA00022737"/>
    </source>
</evidence>
<evidence type="ECO:0000256" key="1">
    <source>
        <dbReference type="ARBA" id="ARBA00004196"/>
    </source>
</evidence>
<proteinExistence type="predicted"/>
<gene>
    <name evidence="8" type="ORF">C1877_07415</name>
</gene>
<evidence type="ECO:0000256" key="3">
    <source>
        <dbReference type="ARBA" id="ARBA00022723"/>
    </source>
</evidence>
<dbReference type="RefSeq" id="WP_015540486.1">
    <property type="nucleotide sequence ID" value="NZ_CABMMS010000004.1"/>
</dbReference>
<dbReference type="GO" id="GO:0051539">
    <property type="term" value="F:4 iron, 4 sulfur cluster binding"/>
    <property type="evidence" value="ECO:0007669"/>
    <property type="project" value="UniProtKB-KW"/>
</dbReference>
<dbReference type="Gene3D" id="3.30.70.20">
    <property type="match status" value="1"/>
</dbReference>
<comment type="subcellular location">
    <subcellularLocation>
        <location evidence="1">Cell envelope</location>
    </subcellularLocation>
</comment>
<evidence type="ECO:0000256" key="6">
    <source>
        <dbReference type="ARBA" id="ARBA00023014"/>
    </source>
</evidence>
<dbReference type="GO" id="GO:0046872">
    <property type="term" value="F:metal ion binding"/>
    <property type="evidence" value="ECO:0007669"/>
    <property type="project" value="UniProtKB-KW"/>
</dbReference>
<dbReference type="InterPro" id="IPR017896">
    <property type="entry name" value="4Fe4S_Fe-S-bd"/>
</dbReference>
<feature type="domain" description="4Fe-4S ferredoxin-type" evidence="7">
    <location>
        <begin position="2"/>
        <end position="32"/>
    </location>
</feature>
<keyword evidence="6" id="KW-0411">Iron-sulfur</keyword>
<dbReference type="PROSITE" id="PS51379">
    <property type="entry name" value="4FE4S_FER_2"/>
    <property type="match status" value="1"/>
</dbReference>
<dbReference type="EMBL" id="PPTS01000004">
    <property type="protein sequence ID" value="RDB65169.1"/>
    <property type="molecule type" value="Genomic_DNA"/>
</dbReference>
<dbReference type="AlphaFoldDB" id="A0A369M2Q5"/>
<evidence type="ECO:0000313" key="9">
    <source>
        <dbReference type="Proteomes" id="UP000254000"/>
    </source>
</evidence>
<keyword evidence="3" id="KW-0479">Metal-binding</keyword>
<dbReference type="SUPFAM" id="SSF54862">
    <property type="entry name" value="4Fe-4S ferredoxins"/>
    <property type="match status" value="1"/>
</dbReference>
<evidence type="ECO:0000259" key="7">
    <source>
        <dbReference type="PROSITE" id="PS51379"/>
    </source>
</evidence>
<evidence type="ECO:0000256" key="2">
    <source>
        <dbReference type="ARBA" id="ARBA00022485"/>
    </source>
</evidence>
<keyword evidence="2" id="KW-0004">4Fe-4S</keyword>
<reference evidence="8 9" key="1">
    <citation type="journal article" date="2018" name="Elife">
        <title>Discovery and characterization of a prevalent human gut bacterial enzyme sufficient for the inactivation of a family of plant toxins.</title>
        <authorList>
            <person name="Koppel N."/>
            <person name="Bisanz J.E."/>
            <person name="Pandelia M.E."/>
            <person name="Turnbaugh P.J."/>
            <person name="Balskus E.P."/>
        </authorList>
    </citation>
    <scope>NUCLEOTIDE SEQUENCE [LARGE SCALE GENOMIC DNA]</scope>
    <source>
        <strain evidence="8 9">3C</strain>
    </source>
</reference>
<dbReference type="GeneID" id="78359523"/>
<evidence type="ECO:0000256" key="5">
    <source>
        <dbReference type="ARBA" id="ARBA00023004"/>
    </source>
</evidence>
<dbReference type="InterPro" id="IPR051555">
    <property type="entry name" value="FDH_Electron_Transfer_Unit"/>
</dbReference>
<protein>
    <submittedName>
        <fullName evidence="8">Oxidoreductase</fullName>
    </submittedName>
</protein>
<keyword evidence="4" id="KW-0677">Repeat</keyword>